<dbReference type="SUPFAM" id="SSF49503">
    <property type="entry name" value="Cupredoxins"/>
    <property type="match status" value="3"/>
</dbReference>
<dbReference type="Gene3D" id="2.60.40.420">
    <property type="entry name" value="Cupredoxins - blue copper proteins"/>
    <property type="match status" value="3"/>
</dbReference>
<keyword evidence="10 12" id="KW-0186">Copper</keyword>
<comment type="cofactor">
    <cofactor evidence="2 12">
        <name>Cu(2+)</name>
        <dbReference type="ChEBI" id="CHEBI:29036"/>
    </cofactor>
</comment>
<feature type="binding site" description="type 1 copper site" evidence="12">
    <location>
        <position position="270"/>
    </location>
    <ligand>
        <name>Cu cation</name>
        <dbReference type="ChEBI" id="CHEBI:23378"/>
        <label>1</label>
    </ligand>
</feature>
<dbReference type="InterPro" id="IPR008972">
    <property type="entry name" value="Cupredoxin"/>
</dbReference>
<dbReference type="Proteomes" id="UP000185491">
    <property type="component" value="Chromosome"/>
</dbReference>
<dbReference type="Pfam" id="PF07732">
    <property type="entry name" value="Cu-oxidase_3"/>
    <property type="match status" value="1"/>
</dbReference>
<feature type="signal peptide" evidence="14">
    <location>
        <begin position="1"/>
        <end position="21"/>
    </location>
</feature>
<keyword evidence="18" id="KW-1185">Reference proteome</keyword>
<evidence type="ECO:0000256" key="2">
    <source>
        <dbReference type="ARBA" id="ARBA00001973"/>
    </source>
</evidence>
<feature type="domain" description="EfeO-type cupredoxin-like" evidence="16">
    <location>
        <begin position="10"/>
        <end position="93"/>
    </location>
</feature>
<evidence type="ECO:0000256" key="9">
    <source>
        <dbReference type="ARBA" id="ARBA00023002"/>
    </source>
</evidence>
<gene>
    <name evidence="17" type="ORF">CPHO_07585</name>
</gene>
<keyword evidence="8" id="KW-0677">Repeat</keyword>
<feature type="chain" id="PRO_5039668926" description="Copper-containing nitrite reductase" evidence="14">
    <location>
        <begin position="22"/>
        <end position="441"/>
    </location>
</feature>
<organism evidence="17 18">
    <name type="scientific">Corynebacterium phocae</name>
    <dbReference type="NCBI Taxonomy" id="161895"/>
    <lineage>
        <taxon>Bacteria</taxon>
        <taxon>Bacillati</taxon>
        <taxon>Actinomycetota</taxon>
        <taxon>Actinomycetes</taxon>
        <taxon>Mycobacteriales</taxon>
        <taxon>Corynebacteriaceae</taxon>
        <taxon>Corynebacterium</taxon>
    </lineage>
</organism>
<dbReference type="InterPro" id="IPR001287">
    <property type="entry name" value="NO2-reductase_Cu"/>
</dbReference>
<evidence type="ECO:0000256" key="6">
    <source>
        <dbReference type="ARBA" id="ARBA00017290"/>
    </source>
</evidence>
<evidence type="ECO:0000313" key="17">
    <source>
        <dbReference type="EMBL" id="APT93732.1"/>
    </source>
</evidence>
<comment type="subunit">
    <text evidence="4">Homotrimer.</text>
</comment>
<evidence type="ECO:0000256" key="4">
    <source>
        <dbReference type="ARBA" id="ARBA00011233"/>
    </source>
</evidence>
<dbReference type="InterPro" id="IPR028096">
    <property type="entry name" value="EfeO_Cupredoxin"/>
</dbReference>
<comment type="cofactor">
    <cofactor evidence="1 12">
        <name>Cu(+)</name>
        <dbReference type="ChEBI" id="CHEBI:49552"/>
    </cofactor>
</comment>
<feature type="binding site" description="type 1 copper site" evidence="12">
    <location>
        <position position="284"/>
    </location>
    <ligand>
        <name>Cu cation</name>
        <dbReference type="ChEBI" id="CHEBI:23378"/>
        <label>1</label>
    </ligand>
</feature>
<dbReference type="PRINTS" id="PR00695">
    <property type="entry name" value="CUNO2RDTASE"/>
</dbReference>
<keyword evidence="9" id="KW-0560">Oxidoreductase</keyword>
<evidence type="ECO:0000256" key="12">
    <source>
        <dbReference type="PIRSR" id="PIRSR601287-1"/>
    </source>
</evidence>
<feature type="binding site" description="type 1 copper site" evidence="12">
    <location>
        <position position="279"/>
    </location>
    <ligand>
        <name>Cu cation</name>
        <dbReference type="ChEBI" id="CHEBI:23378"/>
        <label>1</label>
    </ligand>
</feature>
<feature type="domain" description="Plastocyanin-like" evidence="15">
    <location>
        <begin position="190"/>
        <end position="293"/>
    </location>
</feature>
<evidence type="ECO:0000256" key="3">
    <source>
        <dbReference type="ARBA" id="ARBA00010609"/>
    </source>
</evidence>
<keyword evidence="7 12" id="KW-0479">Metal-binding</keyword>
<evidence type="ECO:0000259" key="15">
    <source>
        <dbReference type="Pfam" id="PF07732"/>
    </source>
</evidence>
<evidence type="ECO:0000256" key="7">
    <source>
        <dbReference type="ARBA" id="ARBA00022723"/>
    </source>
</evidence>
<dbReference type="GO" id="GO:0005507">
    <property type="term" value="F:copper ion binding"/>
    <property type="evidence" value="ECO:0007669"/>
    <property type="project" value="InterPro"/>
</dbReference>
<comment type="catalytic activity">
    <reaction evidence="11">
        <text>nitric oxide + Fe(III)-[cytochrome c] + H2O = Fe(II)-[cytochrome c] + nitrite + 2 H(+)</text>
        <dbReference type="Rhea" id="RHEA:15233"/>
        <dbReference type="Rhea" id="RHEA-COMP:10350"/>
        <dbReference type="Rhea" id="RHEA-COMP:14399"/>
        <dbReference type="ChEBI" id="CHEBI:15377"/>
        <dbReference type="ChEBI" id="CHEBI:15378"/>
        <dbReference type="ChEBI" id="CHEBI:16301"/>
        <dbReference type="ChEBI" id="CHEBI:16480"/>
        <dbReference type="ChEBI" id="CHEBI:29033"/>
        <dbReference type="ChEBI" id="CHEBI:29034"/>
        <dbReference type="EC" id="1.7.2.1"/>
    </reaction>
</comment>
<dbReference type="EMBL" id="CP009249">
    <property type="protein sequence ID" value="APT93732.1"/>
    <property type="molecule type" value="Genomic_DNA"/>
</dbReference>
<reference evidence="17 18" key="1">
    <citation type="submission" date="2014-08" db="EMBL/GenBank/DDBJ databases">
        <title>Complete genome sequence of Corynebacterium phocae M408/89/1(T)(=DSM 44612(T)), isolated from the common seal (Phoca vitulina).</title>
        <authorList>
            <person name="Ruckert C."/>
            <person name="Albersmeier A."/>
            <person name="Winkler A."/>
            <person name="Kalinowski J."/>
        </authorList>
    </citation>
    <scope>NUCLEOTIDE SEQUENCE [LARGE SCALE GENOMIC DNA]</scope>
    <source>
        <strain evidence="17 18">M408/89/1</strain>
    </source>
</reference>
<dbReference type="CDD" id="cd00920">
    <property type="entry name" value="Cupredoxin"/>
    <property type="match status" value="1"/>
</dbReference>
<dbReference type="EC" id="1.7.2.1" evidence="5"/>
<dbReference type="GO" id="GO:0050421">
    <property type="term" value="F:nitrite reductase (NO-forming) activity"/>
    <property type="evidence" value="ECO:0007669"/>
    <property type="project" value="UniProtKB-EC"/>
</dbReference>
<evidence type="ECO:0000313" key="18">
    <source>
        <dbReference type="Proteomes" id="UP000185491"/>
    </source>
</evidence>
<dbReference type="InterPro" id="IPR045087">
    <property type="entry name" value="Cu-oxidase_fam"/>
</dbReference>
<evidence type="ECO:0000256" key="8">
    <source>
        <dbReference type="ARBA" id="ARBA00022737"/>
    </source>
</evidence>
<dbReference type="KEGG" id="cpho:CPHO_07585"/>
<evidence type="ECO:0000259" key="16">
    <source>
        <dbReference type="Pfam" id="PF13473"/>
    </source>
</evidence>
<dbReference type="InterPro" id="IPR011707">
    <property type="entry name" value="Cu-oxidase-like_N"/>
</dbReference>
<feature type="binding site" description="type 1 copper site" evidence="12">
    <location>
        <position position="271"/>
    </location>
    <ligand>
        <name>Cu cation</name>
        <dbReference type="ChEBI" id="CHEBI:23378"/>
        <label>1</label>
    </ligand>
</feature>
<dbReference type="STRING" id="161895.CPHO_07585"/>
<name>A0A1L7D701_9CORY</name>
<keyword evidence="14" id="KW-0732">Signal</keyword>
<dbReference type="AlphaFoldDB" id="A0A1L7D701"/>
<protein>
    <recommendedName>
        <fullName evidence="6">Copper-containing nitrite reductase</fullName>
        <ecNumber evidence="5">1.7.2.1</ecNumber>
    </recommendedName>
</protein>
<feature type="region of interest" description="Disordered" evidence="13">
    <location>
        <begin position="120"/>
        <end position="149"/>
    </location>
</feature>
<feature type="binding site" description="type 1 copper site" evidence="12">
    <location>
        <position position="425"/>
    </location>
    <ligand>
        <name>Cu cation</name>
        <dbReference type="ChEBI" id="CHEBI:23378"/>
        <label>1</label>
    </ligand>
</feature>
<dbReference type="CDD" id="cd11020">
    <property type="entry name" value="CuRO_1_CuNIR"/>
    <property type="match status" value="1"/>
</dbReference>
<dbReference type="PANTHER" id="PTHR11709">
    <property type="entry name" value="MULTI-COPPER OXIDASE"/>
    <property type="match status" value="1"/>
</dbReference>
<evidence type="ECO:0000256" key="11">
    <source>
        <dbReference type="ARBA" id="ARBA00049340"/>
    </source>
</evidence>
<sequence>MAIAAVIGLALFSTVSSSQPAAAPTAPNADFVAVDVSVDGMSFVPASVDVPAGKALRVNFTNTGDQVHDLKIGDVETGRVNPGDTVVLDTEPLTESIEGYCTIAGHKLHGMVFQVNVLDGDQSDEQGGTAAHGHGEGTAASGGGNPLVDVPTQAQRTAPREGFAAFDAALAPATAGVHEHRWVMTEEVQEVAPGVEQQRWLFNGQAPAPTLRGKVGDTFRITIVNEGSMGHSIDFHAGEVSPDDTMKTIDPGEELTYEFTANRAGIWMYHCSTAPMSLHIANGMTGAVIIDPQGPDALADVDGEYAFIASDIFLGSADVGADPERVASGQYDLMAFNFYPNQYDLDPIEAKVGQTLRLWVLNVGPDQPLSFHVVGGQFHTVYKEGAYLLRDAKDAGSQALSLLPAEGGFVELTFTEPGTYSFVNHIMTSAEKGQHGKIVVS</sequence>
<evidence type="ECO:0000256" key="5">
    <source>
        <dbReference type="ARBA" id="ARBA00011882"/>
    </source>
</evidence>
<evidence type="ECO:0000256" key="13">
    <source>
        <dbReference type="SAM" id="MobiDB-lite"/>
    </source>
</evidence>
<accession>A0A1L7D701</accession>
<evidence type="ECO:0000256" key="14">
    <source>
        <dbReference type="SAM" id="SignalP"/>
    </source>
</evidence>
<feature type="binding site" description="type 1 copper site" evidence="12">
    <location>
        <position position="236"/>
    </location>
    <ligand>
        <name>Cu cation</name>
        <dbReference type="ChEBI" id="CHEBI:23378"/>
        <label>1</label>
    </ligand>
</feature>
<evidence type="ECO:0000256" key="1">
    <source>
        <dbReference type="ARBA" id="ARBA00001960"/>
    </source>
</evidence>
<proteinExistence type="inferred from homology"/>
<dbReference type="PANTHER" id="PTHR11709:SF394">
    <property type="entry name" value="FI03373P-RELATED"/>
    <property type="match status" value="1"/>
</dbReference>
<evidence type="ECO:0000256" key="10">
    <source>
        <dbReference type="ARBA" id="ARBA00023008"/>
    </source>
</evidence>
<feature type="binding site" description="type 1 copper site" evidence="12">
    <location>
        <position position="231"/>
    </location>
    <ligand>
        <name>Cu cation</name>
        <dbReference type="ChEBI" id="CHEBI:23378"/>
        <label>1</label>
    </ligand>
</feature>
<dbReference type="Pfam" id="PF13473">
    <property type="entry name" value="Cupredoxin_1"/>
    <property type="match status" value="1"/>
</dbReference>
<comment type="similarity">
    <text evidence="3">Belongs to the multicopper oxidase family.</text>
</comment>